<dbReference type="GO" id="GO:0009055">
    <property type="term" value="F:electron transfer activity"/>
    <property type="evidence" value="ECO:0007669"/>
    <property type="project" value="UniProtKB-UniRule"/>
</dbReference>
<dbReference type="PANTHER" id="PTHR36923">
    <property type="entry name" value="FERREDOXIN"/>
    <property type="match status" value="1"/>
</dbReference>
<evidence type="ECO:0000256" key="7">
    <source>
        <dbReference type="ARBA" id="ARBA00023291"/>
    </source>
</evidence>
<keyword evidence="11" id="KW-1185">Reference proteome</keyword>
<keyword evidence="6 8" id="KW-0411">Iron-sulfur</keyword>
<dbReference type="SUPFAM" id="SSF54862">
    <property type="entry name" value="4Fe-4S ferredoxins"/>
    <property type="match status" value="1"/>
</dbReference>
<keyword evidence="4 8" id="KW-0249">Electron transport</keyword>
<dbReference type="Pfam" id="PF06902">
    <property type="entry name" value="Fer4_19"/>
    <property type="match status" value="1"/>
</dbReference>
<evidence type="ECO:0000256" key="4">
    <source>
        <dbReference type="ARBA" id="ARBA00022982"/>
    </source>
</evidence>
<dbReference type="InterPro" id="IPR051269">
    <property type="entry name" value="Fe-S_cluster_ET"/>
</dbReference>
<dbReference type="InterPro" id="IPR001080">
    <property type="entry name" value="3Fe4S_ferredoxin"/>
</dbReference>
<comment type="function">
    <text evidence="8">Ferredoxins are iron-sulfur proteins that transfer electrons in a wide variety of metabolic reactions.</text>
</comment>
<dbReference type="OrthoDB" id="3215002at2"/>
<name>A0A543IZ61_9ACTN</name>
<evidence type="ECO:0000313" key="10">
    <source>
        <dbReference type="EMBL" id="TQM75863.1"/>
    </source>
</evidence>
<evidence type="ECO:0000313" key="11">
    <source>
        <dbReference type="Proteomes" id="UP000319213"/>
    </source>
</evidence>
<evidence type="ECO:0000256" key="3">
    <source>
        <dbReference type="ARBA" id="ARBA00022723"/>
    </source>
</evidence>
<keyword evidence="2 8" id="KW-0813">Transport</keyword>
<organism evidence="10 11">
    <name type="scientific">Thermopolyspora flexuosa</name>
    <dbReference type="NCBI Taxonomy" id="103836"/>
    <lineage>
        <taxon>Bacteria</taxon>
        <taxon>Bacillati</taxon>
        <taxon>Actinomycetota</taxon>
        <taxon>Actinomycetes</taxon>
        <taxon>Streptosporangiales</taxon>
        <taxon>Streptosporangiaceae</taxon>
        <taxon>Thermopolyspora</taxon>
    </lineage>
</organism>
<comment type="cofactor">
    <cofactor evidence="1">
        <name>[3Fe-4S] cluster</name>
        <dbReference type="ChEBI" id="CHEBI:21137"/>
    </cofactor>
</comment>
<dbReference type="GO" id="GO:0005506">
    <property type="term" value="F:iron ion binding"/>
    <property type="evidence" value="ECO:0007669"/>
    <property type="project" value="UniProtKB-UniRule"/>
</dbReference>
<dbReference type="RefSeq" id="WP_142259813.1">
    <property type="nucleotide sequence ID" value="NZ_BMPV01000001.1"/>
</dbReference>
<dbReference type="Gene3D" id="3.30.70.20">
    <property type="match status" value="1"/>
</dbReference>
<feature type="domain" description="Divergent 4Fe-4S mono-cluster" evidence="9">
    <location>
        <begin position="1"/>
        <end position="63"/>
    </location>
</feature>
<evidence type="ECO:0000256" key="2">
    <source>
        <dbReference type="ARBA" id="ARBA00022448"/>
    </source>
</evidence>
<proteinExistence type="predicted"/>
<keyword evidence="7" id="KW-0003">3Fe-4S</keyword>
<dbReference type="InterPro" id="IPR010693">
    <property type="entry name" value="Divergent_4Fe-4S_mono-cluster"/>
</dbReference>
<dbReference type="PANTHER" id="PTHR36923:SF3">
    <property type="entry name" value="FERREDOXIN"/>
    <property type="match status" value="1"/>
</dbReference>
<evidence type="ECO:0000256" key="8">
    <source>
        <dbReference type="RuleBase" id="RU368020"/>
    </source>
</evidence>
<gene>
    <name evidence="10" type="ORF">FHX40_2585</name>
</gene>
<protein>
    <recommendedName>
        <fullName evidence="8">Ferredoxin</fullName>
    </recommendedName>
</protein>
<evidence type="ECO:0000256" key="5">
    <source>
        <dbReference type="ARBA" id="ARBA00023004"/>
    </source>
</evidence>
<evidence type="ECO:0000256" key="1">
    <source>
        <dbReference type="ARBA" id="ARBA00001927"/>
    </source>
</evidence>
<evidence type="ECO:0000256" key="6">
    <source>
        <dbReference type="ARBA" id="ARBA00023014"/>
    </source>
</evidence>
<dbReference type="EMBL" id="VFPQ01000001">
    <property type="protein sequence ID" value="TQM75863.1"/>
    <property type="molecule type" value="Genomic_DNA"/>
</dbReference>
<dbReference type="PRINTS" id="PR00352">
    <property type="entry name" value="3FE4SFRDOXIN"/>
</dbReference>
<reference evidence="10 11" key="1">
    <citation type="submission" date="2019-06" db="EMBL/GenBank/DDBJ databases">
        <title>Sequencing the genomes of 1000 actinobacteria strains.</title>
        <authorList>
            <person name="Klenk H.-P."/>
        </authorList>
    </citation>
    <scope>NUCLEOTIDE SEQUENCE [LARGE SCALE GENOMIC DNA]</scope>
    <source>
        <strain evidence="10 11">DSM 43186</strain>
    </source>
</reference>
<accession>A0A543IZ61</accession>
<keyword evidence="5 8" id="KW-0408">Iron</keyword>
<evidence type="ECO:0000259" key="9">
    <source>
        <dbReference type="Pfam" id="PF06902"/>
    </source>
</evidence>
<dbReference type="AlphaFoldDB" id="A0A543IZ61"/>
<comment type="caution">
    <text evidence="10">The sequence shown here is derived from an EMBL/GenBank/DDBJ whole genome shotgun (WGS) entry which is preliminary data.</text>
</comment>
<keyword evidence="3 8" id="KW-0479">Metal-binding</keyword>
<dbReference type="Proteomes" id="UP000319213">
    <property type="component" value="Unassembled WGS sequence"/>
</dbReference>
<dbReference type="GO" id="GO:0051538">
    <property type="term" value="F:3 iron, 4 sulfur cluster binding"/>
    <property type="evidence" value="ECO:0007669"/>
    <property type="project" value="UniProtKB-KW"/>
</dbReference>
<sequence length="64" mass="6862">MKISADTDVCIAAGMCALNAPEVFDQHEEEGTVVLLDPEPPAELADKVRRAVQMCPSGALKLHE</sequence>